<evidence type="ECO:0000313" key="5">
    <source>
        <dbReference type="Proteomes" id="UP000830167"/>
    </source>
</evidence>
<dbReference type="InterPro" id="IPR041627">
    <property type="entry name" value="AAA_lid_6"/>
</dbReference>
<dbReference type="PRINTS" id="PR00819">
    <property type="entry name" value="CBXCFQXSUPER"/>
</dbReference>
<feature type="domain" description="CbbX AAA lid" evidence="3">
    <location>
        <begin position="65"/>
        <end position="125"/>
    </location>
</feature>
<dbReference type="Gene3D" id="1.10.8.60">
    <property type="match status" value="1"/>
</dbReference>
<keyword evidence="5" id="KW-1185">Reference proteome</keyword>
<name>A0ABY4CGJ0_9BACL</name>
<dbReference type="InterPro" id="IPR027417">
    <property type="entry name" value="P-loop_NTPase"/>
</dbReference>
<accession>A0ABY4CGJ0</accession>
<dbReference type="InterPro" id="IPR000641">
    <property type="entry name" value="CbxX/CfxQ"/>
</dbReference>
<dbReference type="RefSeq" id="WP_347436218.1">
    <property type="nucleotide sequence ID" value="NZ_CP089291.1"/>
</dbReference>
<dbReference type="PANTHER" id="PTHR43392:SF2">
    <property type="entry name" value="AAA-TYPE ATPASE FAMILY PROTEIN _ ANKYRIN REPEAT FAMILY PROTEIN"/>
    <property type="match status" value="1"/>
</dbReference>
<proteinExistence type="predicted"/>
<dbReference type="SUPFAM" id="SSF52540">
    <property type="entry name" value="P-loop containing nucleoside triphosphate hydrolases"/>
    <property type="match status" value="1"/>
</dbReference>
<evidence type="ECO:0000256" key="1">
    <source>
        <dbReference type="ARBA" id="ARBA00022741"/>
    </source>
</evidence>
<reference evidence="4" key="1">
    <citation type="submission" date="2021-12" db="EMBL/GenBank/DDBJ databases">
        <title>Alicyclobacillaceae gen. nov., sp. nov., isolated from chalcocite enrichment system.</title>
        <authorList>
            <person name="Jiang Z."/>
        </authorList>
    </citation>
    <scope>NUCLEOTIDE SEQUENCE</scope>
    <source>
        <strain evidence="4">MYW30-H2</strain>
    </source>
</reference>
<dbReference type="Pfam" id="PF17866">
    <property type="entry name" value="AAA_lid_6"/>
    <property type="match status" value="1"/>
</dbReference>
<dbReference type="EMBL" id="CP089291">
    <property type="protein sequence ID" value="UOF89528.1"/>
    <property type="molecule type" value="Genomic_DNA"/>
</dbReference>
<keyword evidence="2" id="KW-0067">ATP-binding</keyword>
<evidence type="ECO:0000259" key="3">
    <source>
        <dbReference type="Pfam" id="PF17866"/>
    </source>
</evidence>
<dbReference type="PANTHER" id="PTHR43392">
    <property type="entry name" value="AAA-TYPE ATPASE FAMILY PROTEIN / ANKYRIN REPEAT FAMILY PROTEIN"/>
    <property type="match status" value="1"/>
</dbReference>
<organism evidence="4 5">
    <name type="scientific">Fodinisporobacter ferrooxydans</name>
    <dbReference type="NCBI Taxonomy" id="2901836"/>
    <lineage>
        <taxon>Bacteria</taxon>
        <taxon>Bacillati</taxon>
        <taxon>Bacillota</taxon>
        <taxon>Bacilli</taxon>
        <taxon>Bacillales</taxon>
        <taxon>Alicyclobacillaceae</taxon>
        <taxon>Fodinisporobacter</taxon>
    </lineage>
</organism>
<sequence>MEDNKNDFILILAGYGYEMEQFLRINPGMPSRFPITLTFDDYCDTELMEISQLMLRERQYRLSREAEQKLRQHLKTTTQERSRNFSNARMVRNVIERAIRLHAVRLLDAPNPTREDLMTIQEQDLELGEVTA</sequence>
<evidence type="ECO:0000313" key="4">
    <source>
        <dbReference type="EMBL" id="UOF89528.1"/>
    </source>
</evidence>
<dbReference type="InterPro" id="IPR050773">
    <property type="entry name" value="CbxX/CfxQ_RuBisCO_ESX"/>
</dbReference>
<gene>
    <name evidence="4" type="ORF">LSG31_16770</name>
</gene>
<keyword evidence="1" id="KW-0547">Nucleotide-binding</keyword>
<protein>
    <recommendedName>
        <fullName evidence="3">CbbX AAA lid domain-containing protein</fullName>
    </recommendedName>
</protein>
<evidence type="ECO:0000256" key="2">
    <source>
        <dbReference type="ARBA" id="ARBA00022840"/>
    </source>
</evidence>
<dbReference type="Proteomes" id="UP000830167">
    <property type="component" value="Chromosome"/>
</dbReference>